<name>A0A2U3K7J3_9FIRM</name>
<reference evidence="2" key="1">
    <citation type="submission" date="2018-02" db="EMBL/GenBank/DDBJ databases">
        <authorList>
            <person name="Hausmann B."/>
        </authorList>
    </citation>
    <scope>NUCLEOTIDE SEQUENCE [LARGE SCALE GENOMIC DNA]</scope>
    <source>
        <strain evidence="2">Peat soil MAG SbF1</strain>
    </source>
</reference>
<evidence type="ECO:0000313" key="1">
    <source>
        <dbReference type="EMBL" id="SPF35641.1"/>
    </source>
</evidence>
<proteinExistence type="predicted"/>
<dbReference type="EMBL" id="OMOF01000060">
    <property type="protein sequence ID" value="SPF35641.1"/>
    <property type="molecule type" value="Genomic_DNA"/>
</dbReference>
<gene>
    <name evidence="1" type="ORF">SBF1_1520003</name>
</gene>
<evidence type="ECO:0000313" key="2">
    <source>
        <dbReference type="Proteomes" id="UP000238916"/>
    </source>
</evidence>
<organism evidence="1 2">
    <name type="scientific">Candidatus Desulfosporosinus infrequens</name>
    <dbReference type="NCBI Taxonomy" id="2043169"/>
    <lineage>
        <taxon>Bacteria</taxon>
        <taxon>Bacillati</taxon>
        <taxon>Bacillota</taxon>
        <taxon>Clostridia</taxon>
        <taxon>Eubacteriales</taxon>
        <taxon>Desulfitobacteriaceae</taxon>
        <taxon>Desulfosporosinus</taxon>
    </lineage>
</organism>
<dbReference type="AlphaFoldDB" id="A0A2U3K7J3"/>
<sequence>MLTKGGLEEITPRIILLPLDLLQFEILISQEPLSEKTLTEIVDDIFMPLVHP</sequence>
<accession>A0A2U3K7J3</accession>
<protein>
    <submittedName>
        <fullName evidence="1">Transcriptional regulator, TetR family</fullName>
    </submittedName>
</protein>
<dbReference type="Proteomes" id="UP000238916">
    <property type="component" value="Unassembled WGS sequence"/>
</dbReference>